<dbReference type="Proteomes" id="UP000006039">
    <property type="component" value="Unassembled WGS sequence"/>
</dbReference>
<reference evidence="3" key="5">
    <citation type="submission" date="2018-04" db="UniProtKB">
        <authorList>
            <consortium name="EnsemblFungi"/>
        </authorList>
    </citation>
    <scope>IDENTIFICATION</scope>
    <source>
        <strain evidence="3">R3-111a-1</strain>
    </source>
</reference>
<keyword evidence="4" id="KW-1185">Reference proteome</keyword>
<dbReference type="EMBL" id="GL385396">
    <property type="protein sequence ID" value="EJT78938.1"/>
    <property type="molecule type" value="Genomic_DNA"/>
</dbReference>
<dbReference type="VEuPathDB" id="FungiDB:GGTG_04030"/>
<dbReference type="RefSeq" id="XP_009220083.1">
    <property type="nucleotide sequence ID" value="XM_009221819.1"/>
</dbReference>
<evidence type="ECO:0000313" key="2">
    <source>
        <dbReference type="EMBL" id="EJT78938.1"/>
    </source>
</evidence>
<dbReference type="HOGENOM" id="CLU_2015435_0_0_1"/>
<evidence type="ECO:0000313" key="3">
    <source>
        <dbReference type="EnsemblFungi" id="EJT78938"/>
    </source>
</evidence>
<reference evidence="4" key="1">
    <citation type="submission" date="2010-07" db="EMBL/GenBank/DDBJ databases">
        <title>The genome sequence of Gaeumannomyces graminis var. tritici strain R3-111a-1.</title>
        <authorList>
            <consortium name="The Broad Institute Genome Sequencing Platform"/>
            <person name="Ma L.-J."/>
            <person name="Dead R."/>
            <person name="Young S."/>
            <person name="Zeng Q."/>
            <person name="Koehrsen M."/>
            <person name="Alvarado L."/>
            <person name="Berlin A."/>
            <person name="Chapman S.B."/>
            <person name="Chen Z."/>
            <person name="Freedman E."/>
            <person name="Gellesch M."/>
            <person name="Goldberg J."/>
            <person name="Griggs A."/>
            <person name="Gujja S."/>
            <person name="Heilman E.R."/>
            <person name="Heiman D."/>
            <person name="Hepburn T."/>
            <person name="Howarth C."/>
            <person name="Jen D."/>
            <person name="Larson L."/>
            <person name="Mehta T."/>
            <person name="Neiman D."/>
            <person name="Pearson M."/>
            <person name="Roberts A."/>
            <person name="Saif S."/>
            <person name="Shea T."/>
            <person name="Shenoy N."/>
            <person name="Sisk P."/>
            <person name="Stolte C."/>
            <person name="Sykes S."/>
            <person name="Walk T."/>
            <person name="White J."/>
            <person name="Yandava C."/>
            <person name="Haas B."/>
            <person name="Nusbaum C."/>
            <person name="Birren B."/>
        </authorList>
    </citation>
    <scope>NUCLEOTIDE SEQUENCE [LARGE SCALE GENOMIC DNA]</scope>
    <source>
        <strain evidence="4">R3-111a-1</strain>
    </source>
</reference>
<reference evidence="2" key="3">
    <citation type="submission" date="2010-09" db="EMBL/GenBank/DDBJ databases">
        <title>Annotation of Gaeumannomyces graminis var. tritici R3-111a-1.</title>
        <authorList>
            <consortium name="The Broad Institute Genome Sequencing Platform"/>
            <person name="Ma L.-J."/>
            <person name="Dead R."/>
            <person name="Young S.K."/>
            <person name="Zeng Q."/>
            <person name="Gargeya S."/>
            <person name="Fitzgerald M."/>
            <person name="Haas B."/>
            <person name="Abouelleil A."/>
            <person name="Alvarado L."/>
            <person name="Arachchi H.M."/>
            <person name="Berlin A."/>
            <person name="Brown A."/>
            <person name="Chapman S.B."/>
            <person name="Chen Z."/>
            <person name="Dunbar C."/>
            <person name="Freedman E."/>
            <person name="Gearin G."/>
            <person name="Gellesch M."/>
            <person name="Goldberg J."/>
            <person name="Griggs A."/>
            <person name="Gujja S."/>
            <person name="Heiman D."/>
            <person name="Howarth C."/>
            <person name="Larson L."/>
            <person name="Lui A."/>
            <person name="MacDonald P.J.P."/>
            <person name="Mehta T."/>
            <person name="Montmayeur A."/>
            <person name="Murphy C."/>
            <person name="Neiman D."/>
            <person name="Pearson M."/>
            <person name="Priest M."/>
            <person name="Roberts A."/>
            <person name="Saif S."/>
            <person name="Shea T."/>
            <person name="Shenoy N."/>
            <person name="Sisk P."/>
            <person name="Stolte C."/>
            <person name="Sykes S."/>
            <person name="Yandava C."/>
            <person name="Wortman J."/>
            <person name="Nusbaum C."/>
            <person name="Birren B."/>
        </authorList>
    </citation>
    <scope>NUCLEOTIDE SEQUENCE</scope>
    <source>
        <strain evidence="2">R3-111a-1</strain>
    </source>
</reference>
<evidence type="ECO:0000256" key="1">
    <source>
        <dbReference type="SAM" id="MobiDB-lite"/>
    </source>
</evidence>
<evidence type="ECO:0000313" key="4">
    <source>
        <dbReference type="Proteomes" id="UP000006039"/>
    </source>
</evidence>
<feature type="region of interest" description="Disordered" evidence="1">
    <location>
        <begin position="1"/>
        <end position="26"/>
    </location>
</feature>
<reference evidence="2" key="2">
    <citation type="submission" date="2010-07" db="EMBL/GenBank/DDBJ databases">
        <authorList>
            <consortium name="The Broad Institute Genome Sequencing Platform"/>
            <consortium name="Broad Institute Genome Sequencing Center for Infectious Disease"/>
            <person name="Ma L.-J."/>
            <person name="Dead R."/>
            <person name="Young S."/>
            <person name="Zeng Q."/>
            <person name="Koehrsen M."/>
            <person name="Alvarado L."/>
            <person name="Berlin A."/>
            <person name="Chapman S.B."/>
            <person name="Chen Z."/>
            <person name="Freedman E."/>
            <person name="Gellesch M."/>
            <person name="Goldberg J."/>
            <person name="Griggs A."/>
            <person name="Gujja S."/>
            <person name="Heilman E.R."/>
            <person name="Heiman D."/>
            <person name="Hepburn T."/>
            <person name="Howarth C."/>
            <person name="Jen D."/>
            <person name="Larson L."/>
            <person name="Mehta T."/>
            <person name="Neiman D."/>
            <person name="Pearson M."/>
            <person name="Roberts A."/>
            <person name="Saif S."/>
            <person name="Shea T."/>
            <person name="Shenoy N."/>
            <person name="Sisk P."/>
            <person name="Stolte C."/>
            <person name="Sykes S."/>
            <person name="Walk T."/>
            <person name="White J."/>
            <person name="Yandava C."/>
            <person name="Haas B."/>
            <person name="Nusbaum C."/>
            <person name="Birren B."/>
        </authorList>
    </citation>
    <scope>NUCLEOTIDE SEQUENCE</scope>
    <source>
        <strain evidence="2">R3-111a-1</strain>
    </source>
</reference>
<dbReference type="EnsemblFungi" id="EJT78938">
    <property type="protein sequence ID" value="EJT78938"/>
    <property type="gene ID" value="GGTG_04030"/>
</dbReference>
<protein>
    <submittedName>
        <fullName evidence="2 3">Uncharacterized protein</fullName>
    </submittedName>
</protein>
<dbReference type="GeneID" id="20344488"/>
<proteinExistence type="predicted"/>
<gene>
    <name evidence="3" type="primary">20344488</name>
    <name evidence="2" type="ORF">GGTG_04030</name>
</gene>
<sequence>MLGVTRSGADACADKPTTSRTPRGQPFDPFCLQQILLGGPTPTDTASAVLRLNMGWVVTYQCCLAVRKENAAGRPDWRRRVHFYMSVLHTPCTHAFYICPYRVYASRWNYQSMFAQYLIFLAM</sequence>
<reference evidence="3" key="4">
    <citation type="journal article" date="2015" name="G3 (Bethesda)">
        <title>Genome sequences of three phytopathogenic species of the Magnaporthaceae family of fungi.</title>
        <authorList>
            <person name="Okagaki L.H."/>
            <person name="Nunes C.C."/>
            <person name="Sailsbery J."/>
            <person name="Clay B."/>
            <person name="Brown D."/>
            <person name="John T."/>
            <person name="Oh Y."/>
            <person name="Young N."/>
            <person name="Fitzgerald M."/>
            <person name="Haas B.J."/>
            <person name="Zeng Q."/>
            <person name="Young S."/>
            <person name="Adiconis X."/>
            <person name="Fan L."/>
            <person name="Levin J.Z."/>
            <person name="Mitchell T.K."/>
            <person name="Okubara P.A."/>
            <person name="Farman M.L."/>
            <person name="Kohn L.M."/>
            <person name="Birren B."/>
            <person name="Ma L.-J."/>
            <person name="Dean R.A."/>
        </authorList>
    </citation>
    <scope>NUCLEOTIDE SEQUENCE</scope>
    <source>
        <strain evidence="3">R3-111a-1</strain>
    </source>
</reference>
<organism evidence="2">
    <name type="scientific">Gaeumannomyces tritici (strain R3-111a-1)</name>
    <name type="common">Wheat and barley take-all root rot fungus</name>
    <name type="synonym">Gaeumannomyces graminis var. tritici</name>
    <dbReference type="NCBI Taxonomy" id="644352"/>
    <lineage>
        <taxon>Eukaryota</taxon>
        <taxon>Fungi</taxon>
        <taxon>Dikarya</taxon>
        <taxon>Ascomycota</taxon>
        <taxon>Pezizomycotina</taxon>
        <taxon>Sordariomycetes</taxon>
        <taxon>Sordariomycetidae</taxon>
        <taxon>Magnaporthales</taxon>
        <taxon>Magnaporthaceae</taxon>
        <taxon>Gaeumannomyces</taxon>
    </lineage>
</organism>
<accession>J3NRY2</accession>
<dbReference type="AlphaFoldDB" id="J3NRY2"/>
<name>J3NRY2_GAET3</name>